<dbReference type="Pfam" id="PF00583">
    <property type="entry name" value="Acetyltransf_1"/>
    <property type="match status" value="1"/>
</dbReference>
<dbReference type="InterPro" id="IPR000182">
    <property type="entry name" value="GNAT_dom"/>
</dbReference>
<dbReference type="CDD" id="cd04301">
    <property type="entry name" value="NAT_SF"/>
    <property type="match status" value="1"/>
</dbReference>
<dbReference type="EMBL" id="AXCZ01000136">
    <property type="protein sequence ID" value="KGM10664.1"/>
    <property type="molecule type" value="Genomic_DNA"/>
</dbReference>
<reference evidence="4 5" key="1">
    <citation type="submission" date="2013-08" db="EMBL/GenBank/DDBJ databases">
        <title>Genome sequencing of Cellulomonas bogoriensis 69B4.</title>
        <authorList>
            <person name="Chen F."/>
            <person name="Li Y."/>
            <person name="Wang G."/>
        </authorList>
    </citation>
    <scope>NUCLEOTIDE SEQUENCE [LARGE SCALE GENOMIC DNA]</scope>
    <source>
        <strain evidence="4 5">69B4</strain>
    </source>
</reference>
<dbReference type="NCBIfam" id="TIGR01575">
    <property type="entry name" value="rimI"/>
    <property type="match status" value="1"/>
</dbReference>
<dbReference type="InterPro" id="IPR050832">
    <property type="entry name" value="Bact_Acetyltransf"/>
</dbReference>
<dbReference type="Proteomes" id="UP000054314">
    <property type="component" value="Unassembled WGS sequence"/>
</dbReference>
<protein>
    <submittedName>
        <fullName evidence="4">Alanine acetyltransferase</fullName>
    </submittedName>
</protein>
<organism evidence="4 5">
    <name type="scientific">Cellulomonas bogoriensis 69B4 = DSM 16987</name>
    <dbReference type="NCBI Taxonomy" id="1386082"/>
    <lineage>
        <taxon>Bacteria</taxon>
        <taxon>Bacillati</taxon>
        <taxon>Actinomycetota</taxon>
        <taxon>Actinomycetes</taxon>
        <taxon>Micrococcales</taxon>
        <taxon>Cellulomonadaceae</taxon>
        <taxon>Cellulomonas</taxon>
    </lineage>
</organism>
<dbReference type="InterPro" id="IPR016181">
    <property type="entry name" value="Acyl_CoA_acyltransferase"/>
</dbReference>
<dbReference type="RefSeq" id="WP_198026051.1">
    <property type="nucleotide sequence ID" value="NZ_AXCZ01000136.1"/>
</dbReference>
<dbReference type="InterPro" id="IPR006464">
    <property type="entry name" value="AcTrfase_RimI/Ard1"/>
</dbReference>
<keyword evidence="5" id="KW-1185">Reference proteome</keyword>
<keyword evidence="2" id="KW-0012">Acyltransferase</keyword>
<evidence type="ECO:0000313" key="5">
    <source>
        <dbReference type="Proteomes" id="UP000054314"/>
    </source>
</evidence>
<dbReference type="Gene3D" id="3.40.630.30">
    <property type="match status" value="1"/>
</dbReference>
<evidence type="ECO:0000259" key="3">
    <source>
        <dbReference type="PROSITE" id="PS51186"/>
    </source>
</evidence>
<gene>
    <name evidence="4" type="ORF">N869_04355</name>
</gene>
<dbReference type="PROSITE" id="PS51186">
    <property type="entry name" value="GNAT"/>
    <property type="match status" value="1"/>
</dbReference>
<comment type="caution">
    <text evidence="4">The sequence shown here is derived from an EMBL/GenBank/DDBJ whole genome shotgun (WGS) entry which is preliminary data.</text>
</comment>
<keyword evidence="1 4" id="KW-0808">Transferase</keyword>
<name>A0A0A0BU57_9CELL</name>
<sequence>MTARPDPAGDTPAGTAGEPAGVAVRALTAADLPDLVTLEDELFGAGAWTGAMLDAELTGPGRWYAGVDDAAGLAGYVGLWFDGEVAQVMTLGVATRAQRRGLGRVLLGALVDRARQLGARAVMLEVRVDNDPALELYRGAGFEVLARRRRYYQPEDVDAFTMALTLGP</sequence>
<dbReference type="AlphaFoldDB" id="A0A0A0BU57"/>
<accession>A0A0A0BU57</accession>
<evidence type="ECO:0000313" key="4">
    <source>
        <dbReference type="EMBL" id="KGM10664.1"/>
    </source>
</evidence>
<dbReference type="PANTHER" id="PTHR43877">
    <property type="entry name" value="AMINOALKYLPHOSPHONATE N-ACETYLTRANSFERASE-RELATED-RELATED"/>
    <property type="match status" value="1"/>
</dbReference>
<dbReference type="SUPFAM" id="SSF55729">
    <property type="entry name" value="Acyl-CoA N-acyltransferases (Nat)"/>
    <property type="match status" value="1"/>
</dbReference>
<proteinExistence type="predicted"/>
<evidence type="ECO:0000256" key="1">
    <source>
        <dbReference type="ARBA" id="ARBA00022679"/>
    </source>
</evidence>
<dbReference type="GO" id="GO:0008080">
    <property type="term" value="F:N-acetyltransferase activity"/>
    <property type="evidence" value="ECO:0007669"/>
    <property type="project" value="InterPro"/>
</dbReference>
<evidence type="ECO:0000256" key="2">
    <source>
        <dbReference type="ARBA" id="ARBA00023315"/>
    </source>
</evidence>
<feature type="domain" description="N-acetyltransferase" evidence="3">
    <location>
        <begin position="22"/>
        <end position="167"/>
    </location>
</feature>